<keyword evidence="2" id="KW-1185">Reference proteome</keyword>
<gene>
    <name evidence="1" type="ORF">BkAM31D_13655</name>
</gene>
<evidence type="ECO:0000313" key="2">
    <source>
        <dbReference type="Proteomes" id="UP000193006"/>
    </source>
</evidence>
<protein>
    <submittedName>
        <fullName evidence="1">Uncharacterized protein</fullName>
    </submittedName>
</protein>
<sequence length="115" mass="13483">MKIYNADSTNMEQVEREMTNEDQLMELVGMQSGFIKMLIKQKESLQRDYAIFNEFLEKNEDLHDSYVTHLKGLKVDSNFQDCLGEIETCLVEFGADEQTEKWLEEEMKMMNGGVR</sequence>
<evidence type="ECO:0000313" key="1">
    <source>
        <dbReference type="EMBL" id="ARK30797.1"/>
    </source>
</evidence>
<name>A0A1X9MBJ8_9BACI</name>
<dbReference type="STRING" id="199441.BkAM31D_13655"/>
<proteinExistence type="predicted"/>
<dbReference type="EMBL" id="CP020814">
    <property type="protein sequence ID" value="ARK30797.1"/>
    <property type="molecule type" value="Genomic_DNA"/>
</dbReference>
<reference evidence="1 2" key="1">
    <citation type="submission" date="2017-04" db="EMBL/GenBank/DDBJ databases">
        <title>Bacillus krulwichiae AM31D Genome sequencing and assembly.</title>
        <authorList>
            <person name="Krulwich T.A."/>
            <person name="Anastor L."/>
            <person name="Ehrlich R."/>
            <person name="Ehrlich G.D."/>
            <person name="Janto B."/>
        </authorList>
    </citation>
    <scope>NUCLEOTIDE SEQUENCE [LARGE SCALE GENOMIC DNA]</scope>
    <source>
        <strain evidence="1 2">AM31D</strain>
    </source>
</reference>
<dbReference type="AlphaFoldDB" id="A0A1X9MBJ8"/>
<dbReference type="Proteomes" id="UP000193006">
    <property type="component" value="Chromosome"/>
</dbReference>
<organism evidence="1 2">
    <name type="scientific">Halalkalibacter krulwichiae</name>
    <dbReference type="NCBI Taxonomy" id="199441"/>
    <lineage>
        <taxon>Bacteria</taxon>
        <taxon>Bacillati</taxon>
        <taxon>Bacillota</taxon>
        <taxon>Bacilli</taxon>
        <taxon>Bacillales</taxon>
        <taxon>Bacillaceae</taxon>
        <taxon>Halalkalibacter</taxon>
    </lineage>
</organism>
<dbReference type="KEGG" id="bkw:BkAM31D_13655"/>
<dbReference type="RefSeq" id="WP_066149672.1">
    <property type="nucleotide sequence ID" value="NZ_CP020814.1"/>
</dbReference>
<accession>A0A1X9MBJ8</accession>